<dbReference type="OrthoDB" id="9801033at2"/>
<evidence type="ECO:0000256" key="12">
    <source>
        <dbReference type="ARBA" id="ARBA00023014"/>
    </source>
</evidence>
<comment type="similarity">
    <text evidence="3 17">Belongs to the QueH family.</text>
</comment>
<keyword evidence="7 17" id="KW-0819">tRNA processing</keyword>
<evidence type="ECO:0000256" key="9">
    <source>
        <dbReference type="ARBA" id="ARBA00022785"/>
    </source>
</evidence>
<evidence type="ECO:0000256" key="16">
    <source>
        <dbReference type="ARBA" id="ARBA00047415"/>
    </source>
</evidence>
<feature type="binding site" evidence="17">
    <location>
        <position position="27"/>
    </location>
    <ligand>
        <name>[4Fe-4S] cluster</name>
        <dbReference type="ChEBI" id="CHEBI:49883"/>
    </ligand>
</feature>
<dbReference type="PANTHER" id="PTHR36701:SF1">
    <property type="entry name" value="EPOXYQUEUOSINE REDUCTASE QUEH"/>
    <property type="match status" value="1"/>
</dbReference>
<dbReference type="HAMAP" id="MF_02089">
    <property type="entry name" value="QueH"/>
    <property type="match status" value="1"/>
</dbReference>
<dbReference type="GO" id="GO:0051539">
    <property type="term" value="F:4 iron, 4 sulfur cluster binding"/>
    <property type="evidence" value="ECO:0007669"/>
    <property type="project" value="UniProtKB-UniRule"/>
</dbReference>
<keyword evidence="19" id="KW-1185">Reference proteome</keyword>
<evidence type="ECO:0000256" key="10">
    <source>
        <dbReference type="ARBA" id="ARBA00023002"/>
    </source>
</evidence>
<evidence type="ECO:0000256" key="2">
    <source>
        <dbReference type="ARBA" id="ARBA00004691"/>
    </source>
</evidence>
<comment type="catalytic activity">
    <reaction evidence="16 17">
        <text>epoxyqueuosine(34) in tRNA + AH2 = queuosine(34) in tRNA + A + H2O</text>
        <dbReference type="Rhea" id="RHEA:32159"/>
        <dbReference type="Rhea" id="RHEA-COMP:18571"/>
        <dbReference type="Rhea" id="RHEA-COMP:18582"/>
        <dbReference type="ChEBI" id="CHEBI:13193"/>
        <dbReference type="ChEBI" id="CHEBI:15377"/>
        <dbReference type="ChEBI" id="CHEBI:17499"/>
        <dbReference type="ChEBI" id="CHEBI:194431"/>
        <dbReference type="ChEBI" id="CHEBI:194443"/>
        <dbReference type="EC" id="1.17.99.6"/>
    </reaction>
</comment>
<evidence type="ECO:0000256" key="8">
    <source>
        <dbReference type="ARBA" id="ARBA00022723"/>
    </source>
</evidence>
<dbReference type="Pfam" id="PF02677">
    <property type="entry name" value="QueH"/>
    <property type="match status" value="1"/>
</dbReference>
<comment type="function">
    <text evidence="1 17">Catalyzes the conversion of epoxyqueuosine (oQ) to queuosine (Q), which is a hypermodified base found in the wobble positions of tRNA(Asp), tRNA(Asn), tRNA(His) and tRNA(Tyr).</text>
</comment>
<feature type="binding site" evidence="17">
    <location>
        <position position="26"/>
    </location>
    <ligand>
        <name>[4Fe-4S] cluster</name>
        <dbReference type="ChEBI" id="CHEBI:49883"/>
    </ligand>
</feature>
<dbReference type="UniPathway" id="UPA00392"/>
<evidence type="ECO:0000256" key="3">
    <source>
        <dbReference type="ARBA" id="ARBA00008207"/>
    </source>
</evidence>
<dbReference type="InterPro" id="IPR003828">
    <property type="entry name" value="QueH"/>
</dbReference>
<feature type="disulfide bond" description="Redox-active" evidence="17">
    <location>
        <begin position="188"/>
        <end position="190"/>
    </location>
</feature>
<protein>
    <recommendedName>
        <fullName evidence="5 17">Epoxyqueuosine reductase QueH</fullName>
        <ecNumber evidence="4 17">1.17.99.6</ecNumber>
    </recommendedName>
    <alternativeName>
        <fullName evidence="15 17">Queuosine biosynthesis protein QueH</fullName>
    </alternativeName>
</protein>
<reference evidence="19" key="1">
    <citation type="submission" date="2016-10" db="EMBL/GenBank/DDBJ databases">
        <authorList>
            <person name="Varghese N."/>
            <person name="Submissions S."/>
        </authorList>
    </citation>
    <scope>NUCLEOTIDE SEQUENCE [LARGE SCALE GENOMIC DNA]</scope>
    <source>
        <strain evidence="19">DSM 13234</strain>
    </source>
</reference>
<organism evidence="18 19">
    <name type="scientific">Magnetospirillum fulvum</name>
    <name type="common">Rhodospirillum fulvum</name>
    <dbReference type="NCBI Taxonomy" id="1082"/>
    <lineage>
        <taxon>Bacteria</taxon>
        <taxon>Pseudomonadati</taxon>
        <taxon>Pseudomonadota</taxon>
        <taxon>Alphaproteobacteria</taxon>
        <taxon>Rhodospirillales</taxon>
        <taxon>Rhodospirillaceae</taxon>
        <taxon>Magnetospirillum</taxon>
    </lineage>
</organism>
<keyword evidence="13 17" id="KW-1015">Disulfide bond</keyword>
<evidence type="ECO:0000256" key="6">
    <source>
        <dbReference type="ARBA" id="ARBA00022485"/>
    </source>
</evidence>
<dbReference type="AlphaFoldDB" id="A0A1H6JIW2"/>
<name>A0A1H6JIW2_MAGFU</name>
<evidence type="ECO:0000256" key="5">
    <source>
        <dbReference type="ARBA" id="ARBA00016895"/>
    </source>
</evidence>
<evidence type="ECO:0000313" key="19">
    <source>
        <dbReference type="Proteomes" id="UP000182983"/>
    </source>
</evidence>
<keyword evidence="8 17" id="KW-0479">Metal-binding</keyword>
<dbReference type="GO" id="GO:0046872">
    <property type="term" value="F:metal ion binding"/>
    <property type="evidence" value="ECO:0007669"/>
    <property type="project" value="UniProtKB-KW"/>
</dbReference>
<evidence type="ECO:0000256" key="17">
    <source>
        <dbReference type="HAMAP-Rule" id="MF_02089"/>
    </source>
</evidence>
<comment type="pathway">
    <text evidence="2 17">tRNA modification; tRNA-queuosine biosynthesis.</text>
</comment>
<accession>A0A1H6JIW2</accession>
<evidence type="ECO:0000256" key="11">
    <source>
        <dbReference type="ARBA" id="ARBA00023004"/>
    </source>
</evidence>
<proteinExistence type="inferred from homology"/>
<feature type="binding site" evidence="17">
    <location>
        <position position="108"/>
    </location>
    <ligand>
        <name>[4Fe-4S] cluster</name>
        <dbReference type="ChEBI" id="CHEBI:49883"/>
    </ligand>
</feature>
<keyword evidence="14 17" id="KW-0676">Redox-active center</keyword>
<evidence type="ECO:0000256" key="13">
    <source>
        <dbReference type="ARBA" id="ARBA00023157"/>
    </source>
</evidence>
<dbReference type="EMBL" id="FNWO01000015">
    <property type="protein sequence ID" value="SEH58904.1"/>
    <property type="molecule type" value="Genomic_DNA"/>
</dbReference>
<evidence type="ECO:0000256" key="4">
    <source>
        <dbReference type="ARBA" id="ARBA00012622"/>
    </source>
</evidence>
<evidence type="ECO:0000313" key="18">
    <source>
        <dbReference type="EMBL" id="SEH58904.1"/>
    </source>
</evidence>
<sequence length="209" mass="23503">MNTSSSQPRAPLPWPNGQSRVLLHSCCAPCCGEIIEAILASGITLTIFFYNPNIQPHEEYDRRKAEVIRQARQRGAAFVDADYDPDTWLTRTGGLEQEPERGRRCTACFDLRLERTALYAHDHGFAVFTSSLGISRWKNMAQVNASGHRAAASHAGLTYWDYNWRKDGGASRMVEIARREGFYQQRYCGCPPSRRRAPAGPDQPQVGQD</sequence>
<feature type="binding site" evidence="17">
    <location>
        <position position="105"/>
    </location>
    <ligand>
        <name>[4Fe-4S] cluster</name>
        <dbReference type="ChEBI" id="CHEBI:49883"/>
    </ligand>
</feature>
<keyword evidence="12 17" id="KW-0411">Iron-sulfur</keyword>
<keyword evidence="10 17" id="KW-0560">Oxidoreductase</keyword>
<evidence type="ECO:0000256" key="1">
    <source>
        <dbReference type="ARBA" id="ARBA00002268"/>
    </source>
</evidence>
<dbReference type="Proteomes" id="UP000182983">
    <property type="component" value="Unassembled WGS sequence"/>
</dbReference>
<keyword evidence="11 17" id="KW-0408">Iron</keyword>
<dbReference type="EC" id="1.17.99.6" evidence="4 17"/>
<evidence type="ECO:0000256" key="15">
    <source>
        <dbReference type="ARBA" id="ARBA00031446"/>
    </source>
</evidence>
<dbReference type="GO" id="GO:0008616">
    <property type="term" value="P:tRNA queuosine(34) biosynthetic process"/>
    <property type="evidence" value="ECO:0007669"/>
    <property type="project" value="UniProtKB-UniRule"/>
</dbReference>
<evidence type="ECO:0000256" key="7">
    <source>
        <dbReference type="ARBA" id="ARBA00022694"/>
    </source>
</evidence>
<evidence type="ECO:0000256" key="14">
    <source>
        <dbReference type="ARBA" id="ARBA00023284"/>
    </source>
</evidence>
<dbReference type="RefSeq" id="WP_074770121.1">
    <property type="nucleotide sequence ID" value="NZ_FNWO01000015.1"/>
</dbReference>
<dbReference type="GO" id="GO:0052693">
    <property type="term" value="F:epoxyqueuosine reductase activity"/>
    <property type="evidence" value="ECO:0007669"/>
    <property type="project" value="UniProtKB-UniRule"/>
</dbReference>
<gene>
    <name evidence="17" type="primary">queH</name>
    <name evidence="18" type="ORF">SAMN04244559_03073</name>
</gene>
<keyword evidence="9 17" id="KW-0671">Queuosine biosynthesis</keyword>
<keyword evidence="6 17" id="KW-0004">4Fe-4S</keyword>
<dbReference type="PANTHER" id="PTHR36701">
    <property type="entry name" value="EPOXYQUEUOSINE REDUCTASE QUEH"/>
    <property type="match status" value="1"/>
</dbReference>